<name>A0ABP7NYG9_9BACT</name>
<evidence type="ECO:0000313" key="7">
    <source>
        <dbReference type="EMBL" id="GAA3956695.1"/>
    </source>
</evidence>
<dbReference type="Proteomes" id="UP001501556">
    <property type="component" value="Unassembled WGS sequence"/>
</dbReference>
<keyword evidence="8" id="KW-1185">Reference proteome</keyword>
<dbReference type="RefSeq" id="WP_345119714.1">
    <property type="nucleotide sequence ID" value="NZ_BAABDI010000001.1"/>
</dbReference>
<dbReference type="PANTHER" id="PTHR39087:SF2">
    <property type="entry name" value="UPF0104 MEMBRANE PROTEIN MJ1595"/>
    <property type="match status" value="1"/>
</dbReference>
<sequence>MSEKLLPPLAEDDAHFLQRLQPSRLILPVVIGLSVVGFMFWRSYKPGGLAPLAQASWEWLLITLGVLLARDLGYIYRIRHIAERELSYRQSLDVIMIWEFASCVLPSAVGGTAVASFILNKEGITLGKSMAYVMVTALMDNLYYVIMVPLVVSIAGAGLYPHEALQGGFIATLRVAFVLSYIFVSAYAGLMLYAIFVNPRSVRRLLVRLFSWRLLRRWQRAAYKHGHEMMLASVQLRGNPAGYWWRAGLSTFFVWTARYLVIGCLIAAFVPMDTDTFLFIFARNLTYKVLLLLAITPGGAGIVEGAFPTFFGKFIGTATLTSFMVLLYRVVTYYLYLVLGSVFLPRWVARVFAKRPAASPLNEPALATTKKAPNHKG</sequence>
<evidence type="ECO:0000256" key="3">
    <source>
        <dbReference type="ARBA" id="ARBA00022692"/>
    </source>
</evidence>
<keyword evidence="3 6" id="KW-0812">Transmembrane</keyword>
<comment type="subcellular location">
    <subcellularLocation>
        <location evidence="1">Cell membrane</location>
        <topology evidence="1">Multi-pass membrane protein</topology>
    </subcellularLocation>
</comment>
<feature type="transmembrane region" description="Helical" evidence="6">
    <location>
        <begin position="172"/>
        <end position="196"/>
    </location>
</feature>
<accession>A0ABP7NYG9</accession>
<evidence type="ECO:0000256" key="6">
    <source>
        <dbReference type="SAM" id="Phobius"/>
    </source>
</evidence>
<gene>
    <name evidence="7" type="ORF">GCM10022407_00230</name>
</gene>
<organism evidence="7 8">
    <name type="scientific">Hymenobacter antarcticus</name>
    <dbReference type="NCBI Taxonomy" id="486270"/>
    <lineage>
        <taxon>Bacteria</taxon>
        <taxon>Pseudomonadati</taxon>
        <taxon>Bacteroidota</taxon>
        <taxon>Cytophagia</taxon>
        <taxon>Cytophagales</taxon>
        <taxon>Hymenobacteraceae</taxon>
        <taxon>Hymenobacter</taxon>
    </lineage>
</organism>
<evidence type="ECO:0000256" key="5">
    <source>
        <dbReference type="ARBA" id="ARBA00023136"/>
    </source>
</evidence>
<evidence type="ECO:0000313" key="8">
    <source>
        <dbReference type="Proteomes" id="UP001501556"/>
    </source>
</evidence>
<evidence type="ECO:0000256" key="4">
    <source>
        <dbReference type="ARBA" id="ARBA00022989"/>
    </source>
</evidence>
<feature type="transmembrane region" description="Helical" evidence="6">
    <location>
        <begin position="56"/>
        <end position="76"/>
    </location>
</feature>
<keyword evidence="5 6" id="KW-0472">Membrane</keyword>
<feature type="transmembrane region" description="Helical" evidence="6">
    <location>
        <begin position="289"/>
        <end position="311"/>
    </location>
</feature>
<proteinExistence type="predicted"/>
<evidence type="ECO:0000256" key="2">
    <source>
        <dbReference type="ARBA" id="ARBA00022475"/>
    </source>
</evidence>
<dbReference type="Pfam" id="PF03706">
    <property type="entry name" value="LPG_synthase_TM"/>
    <property type="match status" value="1"/>
</dbReference>
<feature type="transmembrane region" description="Helical" evidence="6">
    <location>
        <begin position="331"/>
        <end position="349"/>
    </location>
</feature>
<protein>
    <submittedName>
        <fullName evidence="7">Lysylphosphatidylglycerol synthase transmembrane domain-containing protein</fullName>
    </submittedName>
</protein>
<dbReference type="PANTHER" id="PTHR39087">
    <property type="entry name" value="UPF0104 MEMBRANE PROTEIN MJ1595"/>
    <property type="match status" value="1"/>
</dbReference>
<dbReference type="EMBL" id="BAABDI010000001">
    <property type="protein sequence ID" value="GAA3956695.1"/>
    <property type="molecule type" value="Genomic_DNA"/>
</dbReference>
<reference evidence="8" key="1">
    <citation type="journal article" date="2019" name="Int. J. Syst. Evol. Microbiol.">
        <title>The Global Catalogue of Microorganisms (GCM) 10K type strain sequencing project: providing services to taxonomists for standard genome sequencing and annotation.</title>
        <authorList>
            <consortium name="The Broad Institute Genomics Platform"/>
            <consortium name="The Broad Institute Genome Sequencing Center for Infectious Disease"/>
            <person name="Wu L."/>
            <person name="Ma J."/>
        </authorList>
    </citation>
    <scope>NUCLEOTIDE SEQUENCE [LARGE SCALE GENOMIC DNA]</scope>
    <source>
        <strain evidence="8">JCM 17217</strain>
    </source>
</reference>
<comment type="caution">
    <text evidence="7">The sequence shown here is derived from an EMBL/GenBank/DDBJ whole genome shotgun (WGS) entry which is preliminary data.</text>
</comment>
<evidence type="ECO:0000256" key="1">
    <source>
        <dbReference type="ARBA" id="ARBA00004651"/>
    </source>
</evidence>
<keyword evidence="4 6" id="KW-1133">Transmembrane helix</keyword>
<feature type="transmembrane region" description="Helical" evidence="6">
    <location>
        <begin position="97"/>
        <end position="119"/>
    </location>
</feature>
<keyword evidence="2" id="KW-1003">Cell membrane</keyword>
<feature type="transmembrane region" description="Helical" evidence="6">
    <location>
        <begin position="25"/>
        <end position="44"/>
    </location>
</feature>
<feature type="transmembrane region" description="Helical" evidence="6">
    <location>
        <begin position="142"/>
        <end position="160"/>
    </location>
</feature>
<dbReference type="InterPro" id="IPR022791">
    <property type="entry name" value="L-PG_synthase/AglD"/>
</dbReference>